<dbReference type="CDD" id="cd02440">
    <property type="entry name" value="AdoMet_MTases"/>
    <property type="match status" value="1"/>
</dbReference>
<keyword evidence="3" id="KW-1185">Reference proteome</keyword>
<dbReference type="EMBL" id="FOMZ01000014">
    <property type="protein sequence ID" value="SFE48323.1"/>
    <property type="molecule type" value="Genomic_DNA"/>
</dbReference>
<reference evidence="3" key="1">
    <citation type="submission" date="2016-10" db="EMBL/GenBank/DDBJ databases">
        <authorList>
            <person name="Varghese N."/>
            <person name="Submissions S."/>
        </authorList>
    </citation>
    <scope>NUCLEOTIDE SEQUENCE [LARGE SCALE GENOMIC DNA]</scope>
    <source>
        <strain evidence="3">DSM 45004</strain>
    </source>
</reference>
<dbReference type="GO" id="GO:0008757">
    <property type="term" value="F:S-adenosylmethionine-dependent methyltransferase activity"/>
    <property type="evidence" value="ECO:0007669"/>
    <property type="project" value="InterPro"/>
</dbReference>
<dbReference type="Pfam" id="PF08241">
    <property type="entry name" value="Methyltransf_11"/>
    <property type="match status" value="1"/>
</dbReference>
<name>A0A1I2AZ88_9ACTN</name>
<dbReference type="SUPFAM" id="SSF53335">
    <property type="entry name" value="S-adenosyl-L-methionine-dependent methyltransferases"/>
    <property type="match status" value="1"/>
</dbReference>
<dbReference type="RefSeq" id="WP_092928820.1">
    <property type="nucleotide sequence ID" value="NZ_FOMZ01000014.1"/>
</dbReference>
<dbReference type="GO" id="GO:0032259">
    <property type="term" value="P:methylation"/>
    <property type="evidence" value="ECO:0007669"/>
    <property type="project" value="UniProtKB-KW"/>
</dbReference>
<accession>A0A1I2AZ88</accession>
<dbReference type="Gene3D" id="3.40.50.150">
    <property type="entry name" value="Vaccinia Virus protein VP39"/>
    <property type="match status" value="1"/>
</dbReference>
<sequence length="205" mass="22018">MDRQRFIDDSARCPRGRLAQEGYGGASGAPPGHEEVFDLLLARVGPVTGERVLDVGCGGGRLLERLLQLGAAEVAGVDHSTDVLDFARRRNDDACRAGTARLSLADVRELPFSDGEFSLVVTTNAFFFFETPHTVLTEIHRVLRPGGRLVVATVPGPEPPDNVWGSAMHVYTDEELAELHLGAAFADVEVGVEDGVQLAFAGKPR</sequence>
<dbReference type="Proteomes" id="UP000198716">
    <property type="component" value="Unassembled WGS sequence"/>
</dbReference>
<protein>
    <submittedName>
        <fullName evidence="2">Methyltransferase domain-containing protein</fullName>
    </submittedName>
</protein>
<feature type="domain" description="Methyltransferase type 11" evidence="1">
    <location>
        <begin position="53"/>
        <end position="151"/>
    </location>
</feature>
<evidence type="ECO:0000259" key="1">
    <source>
        <dbReference type="Pfam" id="PF08241"/>
    </source>
</evidence>
<evidence type="ECO:0000313" key="3">
    <source>
        <dbReference type="Proteomes" id="UP000198716"/>
    </source>
</evidence>
<evidence type="ECO:0000313" key="2">
    <source>
        <dbReference type="EMBL" id="SFE48323.1"/>
    </source>
</evidence>
<dbReference type="InterPro" id="IPR029063">
    <property type="entry name" value="SAM-dependent_MTases_sf"/>
</dbReference>
<organism evidence="2 3">
    <name type="scientific">Actinopolyspora alba</name>
    <dbReference type="NCBI Taxonomy" id="673379"/>
    <lineage>
        <taxon>Bacteria</taxon>
        <taxon>Bacillati</taxon>
        <taxon>Actinomycetota</taxon>
        <taxon>Actinomycetes</taxon>
        <taxon>Actinopolysporales</taxon>
        <taxon>Actinopolysporaceae</taxon>
        <taxon>Actinopolyspora</taxon>
        <taxon>Actinopolyspora alba group</taxon>
    </lineage>
</organism>
<proteinExistence type="predicted"/>
<dbReference type="PANTHER" id="PTHR43861">
    <property type="entry name" value="TRANS-ACONITATE 2-METHYLTRANSFERASE-RELATED"/>
    <property type="match status" value="1"/>
</dbReference>
<keyword evidence="2" id="KW-0808">Transferase</keyword>
<dbReference type="InterPro" id="IPR013216">
    <property type="entry name" value="Methyltransf_11"/>
</dbReference>
<dbReference type="AlphaFoldDB" id="A0A1I2AZ88"/>
<gene>
    <name evidence="2" type="ORF">SAMN04487819_114163</name>
</gene>
<keyword evidence="2" id="KW-0489">Methyltransferase</keyword>